<proteinExistence type="predicted"/>
<evidence type="ECO:0000313" key="1">
    <source>
        <dbReference type="EMBL" id="VXB15839.1"/>
    </source>
</evidence>
<dbReference type="EMBL" id="CABWMH010000004">
    <property type="protein sequence ID" value="VXB15839.1"/>
    <property type="molecule type" value="Genomic_DNA"/>
</dbReference>
<accession>A0AAX3J1F0</accession>
<dbReference type="AlphaFoldDB" id="A0AAX3J1F0"/>
<dbReference type="RefSeq" id="WP_159223108.1">
    <property type="nucleotide sequence ID" value="NZ_JAOCKV010000019.1"/>
</dbReference>
<sequence length="128" mass="14152">MNNAKRWPVYGRTSGMRCVIARAEHARDGVFCVFAKGVCALSQPVNLNAAPYSLSQRTNLNTTPLVLSQRTNLNTTPLVLSQRINLNTTPLVLNQRINLNTTPLGLRINRSLQPAVFLPDDASARREP</sequence>
<protein>
    <submittedName>
        <fullName evidence="1">Uncharacterized protein</fullName>
    </submittedName>
</protein>
<name>A0AAX3J1F0_9GAMM</name>
<reference evidence="1 2" key="1">
    <citation type="submission" date="2019-10" db="EMBL/GenBank/DDBJ databases">
        <authorList>
            <person name="Karimi E."/>
        </authorList>
    </citation>
    <scope>NUCLEOTIDE SEQUENCE [LARGE SCALE GENOMIC DNA]</scope>
    <source>
        <strain evidence="1">Pantoea sp. 111</strain>
    </source>
</reference>
<dbReference type="Proteomes" id="UP000433737">
    <property type="component" value="Unassembled WGS sequence"/>
</dbReference>
<comment type="caution">
    <text evidence="1">The sequence shown here is derived from an EMBL/GenBank/DDBJ whole genome shotgun (WGS) entry which is preliminary data.</text>
</comment>
<gene>
    <name evidence="1" type="ORF">PANT111_120128</name>
</gene>
<organism evidence="1 2">
    <name type="scientific">Pantoea brenneri</name>
    <dbReference type="NCBI Taxonomy" id="472694"/>
    <lineage>
        <taxon>Bacteria</taxon>
        <taxon>Pseudomonadati</taxon>
        <taxon>Pseudomonadota</taxon>
        <taxon>Gammaproteobacteria</taxon>
        <taxon>Enterobacterales</taxon>
        <taxon>Erwiniaceae</taxon>
        <taxon>Pantoea</taxon>
    </lineage>
</organism>
<evidence type="ECO:0000313" key="2">
    <source>
        <dbReference type="Proteomes" id="UP000433737"/>
    </source>
</evidence>